<organism evidence="14 15">
    <name type="scientific">Mageeibacillus indolicus</name>
    <dbReference type="NCBI Taxonomy" id="884684"/>
    <lineage>
        <taxon>Bacteria</taxon>
        <taxon>Bacillati</taxon>
        <taxon>Bacillota</taxon>
        <taxon>Clostridia</taxon>
        <taxon>Eubacteriales</taxon>
        <taxon>Oscillospiraceae</taxon>
        <taxon>Mageeibacillus</taxon>
    </lineage>
</organism>
<evidence type="ECO:0000256" key="5">
    <source>
        <dbReference type="ARBA" id="ARBA00022741"/>
    </source>
</evidence>
<feature type="active site" description="Cysteine persulfide intermediate" evidence="11">
    <location>
        <position position="202"/>
    </location>
</feature>
<comment type="caution">
    <text evidence="11">Lacks conserved residue(s) required for the propagation of feature annotation.</text>
</comment>
<dbReference type="Pfam" id="PF20259">
    <property type="entry name" value="tRNA_Me_trans_M"/>
    <property type="match status" value="1"/>
</dbReference>
<dbReference type="InterPro" id="IPR046884">
    <property type="entry name" value="MnmA-like_central"/>
</dbReference>
<keyword evidence="5 11" id="KW-0547">Nucleotide-binding</keyword>
<evidence type="ECO:0000256" key="10">
    <source>
        <dbReference type="ARBA" id="ARBA00056575"/>
    </source>
</evidence>
<dbReference type="EC" id="2.8.1.13" evidence="11"/>
<feature type="site" description="Interaction with tRNA" evidence="11">
    <location>
        <position position="341"/>
    </location>
</feature>
<dbReference type="Gene3D" id="2.30.30.280">
    <property type="entry name" value="Adenine nucleotide alpha hydrolases-like domains"/>
    <property type="match status" value="1"/>
</dbReference>
<keyword evidence="6 11" id="KW-0067">ATP-binding</keyword>
<feature type="region of interest" description="Interaction with tRNA" evidence="11">
    <location>
        <begin position="152"/>
        <end position="154"/>
    </location>
</feature>
<dbReference type="NCBIfam" id="TIGR00420">
    <property type="entry name" value="trmU"/>
    <property type="match status" value="1"/>
</dbReference>
<dbReference type="InterPro" id="IPR046885">
    <property type="entry name" value="MnmA-like_C"/>
</dbReference>
<dbReference type="Proteomes" id="UP000236394">
    <property type="component" value="Unassembled WGS sequence"/>
</dbReference>
<evidence type="ECO:0000256" key="1">
    <source>
        <dbReference type="ARBA" id="ARBA00022490"/>
    </source>
</evidence>
<comment type="subcellular location">
    <subcellularLocation>
        <location evidence="11">Cytoplasm</location>
    </subcellularLocation>
</comment>
<dbReference type="NCBIfam" id="NF001138">
    <property type="entry name" value="PRK00143.1"/>
    <property type="match status" value="1"/>
</dbReference>
<dbReference type="RefSeq" id="WP_034574110.1">
    <property type="nucleotide sequence ID" value="NZ_NBZD01000001.1"/>
</dbReference>
<evidence type="ECO:0000256" key="2">
    <source>
        <dbReference type="ARBA" id="ARBA00022555"/>
    </source>
</evidence>
<dbReference type="EMBL" id="NBZD01000001">
    <property type="protein sequence ID" value="PNH19679.1"/>
    <property type="molecule type" value="Genomic_DNA"/>
</dbReference>
<comment type="caution">
    <text evidence="14">The sequence shown here is derived from an EMBL/GenBank/DDBJ whole genome shotgun (WGS) entry which is preliminary data.</text>
</comment>
<dbReference type="Pfam" id="PF20258">
    <property type="entry name" value="tRNA_Me_trans_C"/>
    <property type="match status" value="1"/>
</dbReference>
<feature type="domain" description="tRNA-specific 2-thiouridylase MnmA-like central" evidence="13">
    <location>
        <begin position="220"/>
        <end position="274"/>
    </location>
</feature>
<evidence type="ECO:0000256" key="6">
    <source>
        <dbReference type="ARBA" id="ARBA00022840"/>
    </source>
</evidence>
<proteinExistence type="inferred from homology"/>
<dbReference type="Gene3D" id="3.40.50.620">
    <property type="entry name" value="HUPs"/>
    <property type="match status" value="1"/>
</dbReference>
<dbReference type="Pfam" id="PF03054">
    <property type="entry name" value="tRNA_Me_trans"/>
    <property type="match status" value="1"/>
</dbReference>
<keyword evidence="4 11" id="KW-0819">tRNA processing</keyword>
<evidence type="ECO:0000259" key="12">
    <source>
        <dbReference type="Pfam" id="PF20258"/>
    </source>
</evidence>
<evidence type="ECO:0000259" key="13">
    <source>
        <dbReference type="Pfam" id="PF20259"/>
    </source>
</evidence>
<evidence type="ECO:0000256" key="11">
    <source>
        <dbReference type="HAMAP-Rule" id="MF_00144"/>
    </source>
</evidence>
<comment type="function">
    <text evidence="10 11">Catalyzes the 2-thiolation of uridine at the wobble position (U34) of tRNA, leading to the formation of s(2)U34.</text>
</comment>
<keyword evidence="14" id="KW-0489">Methyltransferase</keyword>
<evidence type="ECO:0000313" key="15">
    <source>
        <dbReference type="Proteomes" id="UP000236394"/>
    </source>
</evidence>
<dbReference type="GO" id="GO:0032259">
    <property type="term" value="P:methylation"/>
    <property type="evidence" value="ECO:0007669"/>
    <property type="project" value="UniProtKB-KW"/>
</dbReference>
<keyword evidence="7 11" id="KW-0694">RNA-binding</keyword>
<evidence type="ECO:0000256" key="4">
    <source>
        <dbReference type="ARBA" id="ARBA00022694"/>
    </source>
</evidence>
<dbReference type="SUPFAM" id="SSF52402">
    <property type="entry name" value="Adenine nucleotide alpha hydrolases-like"/>
    <property type="match status" value="1"/>
</dbReference>
<dbReference type="InterPro" id="IPR004506">
    <property type="entry name" value="MnmA-like"/>
</dbReference>
<gene>
    <name evidence="11" type="primary">mnmA</name>
    <name evidence="14" type="ORF">B7R76_02005</name>
</gene>
<evidence type="ECO:0000256" key="9">
    <source>
        <dbReference type="ARBA" id="ARBA00051542"/>
    </source>
</evidence>
<feature type="binding site" evidence="11">
    <location>
        <begin position="9"/>
        <end position="16"/>
    </location>
    <ligand>
        <name>ATP</name>
        <dbReference type="ChEBI" id="CHEBI:30616"/>
    </ligand>
</feature>
<evidence type="ECO:0000256" key="3">
    <source>
        <dbReference type="ARBA" id="ARBA00022679"/>
    </source>
</evidence>
<reference evidence="15" key="1">
    <citation type="submission" date="2017-04" db="EMBL/GenBank/DDBJ databases">
        <authorList>
            <person name="Bumgarner R.E."/>
            <person name="Fredricks D.N."/>
            <person name="Srinivasan S."/>
        </authorList>
    </citation>
    <scope>NUCLEOTIDE SEQUENCE [LARGE SCALE GENOMIC DNA]</scope>
    <source>
        <strain evidence="15">KA00405</strain>
    </source>
</reference>
<dbReference type="PANTHER" id="PTHR11933">
    <property type="entry name" value="TRNA 5-METHYLAMINOMETHYL-2-THIOURIDYLATE -METHYLTRANSFERASE"/>
    <property type="match status" value="1"/>
</dbReference>
<feature type="binding site" evidence="11">
    <location>
        <position position="128"/>
    </location>
    <ligand>
        <name>ATP</name>
        <dbReference type="ChEBI" id="CHEBI:30616"/>
    </ligand>
</feature>
<sequence>MSKGKVLVAMSGGVDSSVAAKLLVDHGYDVTGATMQIWQNEREENHCDRGCCSLSAVEDARRVAAKIGIPYYVLNFKDDFRKQVIAPFVDAYWQGETPNPCILCNRHIKFEEFLQKALMMGFDYIATGHYGRVVYNQATGRYALALSATTAKDQTYALYTLTQQQLSHLLLPLGDLVKERVREIALEAGLPVANKRDSQEICFVTDNNYARFVEEFSARTSRPGNFILSDGTVLGRHRGLIHYTIGQRKGLGIAYKHPLFVKALRMDTNEVILAADEDLYATALIANNPVWSAWPKLSEPLSVKAKIRYRATAAPATLYPLADDQVGLIFAEPQRAITPGQAVVCYKDDLVLGGATIMRGATDDEILKGAKCGDDTNYSG</sequence>
<dbReference type="GO" id="GO:0002143">
    <property type="term" value="P:tRNA wobble position uridine thiolation"/>
    <property type="evidence" value="ECO:0007669"/>
    <property type="project" value="TreeGrafter"/>
</dbReference>
<feature type="active site" description="Nucleophile" evidence="11">
    <location>
        <position position="104"/>
    </location>
</feature>
<keyword evidence="3 11" id="KW-0808">Transferase</keyword>
<feature type="region of interest" description="Interaction with tRNA" evidence="11">
    <location>
        <begin position="308"/>
        <end position="309"/>
    </location>
</feature>
<dbReference type="FunFam" id="3.40.50.620:FF:000115">
    <property type="entry name" value="tRNA-specific 2-thiouridylase MnmA"/>
    <property type="match status" value="1"/>
</dbReference>
<feature type="site" description="Interaction with tRNA" evidence="11">
    <location>
        <position position="129"/>
    </location>
</feature>
<comment type="similarity">
    <text evidence="11">Belongs to the MnmA/TRMU family.</text>
</comment>
<keyword evidence="1 11" id="KW-0963">Cytoplasm</keyword>
<dbReference type="Gene3D" id="2.40.30.10">
    <property type="entry name" value="Translation factors"/>
    <property type="match status" value="1"/>
</dbReference>
<dbReference type="AlphaFoldDB" id="A0A2J8B4H6"/>
<protein>
    <recommendedName>
        <fullName evidence="11">tRNA-specific 2-thiouridylase MnmA</fullName>
        <ecNumber evidence="11">2.8.1.13</ecNumber>
    </recommendedName>
</protein>
<dbReference type="GO" id="GO:0008168">
    <property type="term" value="F:methyltransferase activity"/>
    <property type="evidence" value="ECO:0007669"/>
    <property type="project" value="UniProtKB-KW"/>
</dbReference>
<dbReference type="GO" id="GO:0103016">
    <property type="term" value="F:tRNA-uridine 2-sulfurtransferase activity"/>
    <property type="evidence" value="ECO:0007669"/>
    <property type="project" value="UniProtKB-EC"/>
</dbReference>
<dbReference type="InterPro" id="IPR014729">
    <property type="entry name" value="Rossmann-like_a/b/a_fold"/>
</dbReference>
<feature type="domain" description="tRNA-specific 2-thiouridylase MnmA-like C-terminal" evidence="12">
    <location>
        <begin position="283"/>
        <end position="357"/>
    </location>
</feature>
<dbReference type="InterPro" id="IPR023382">
    <property type="entry name" value="MnmA-like_central_sf"/>
</dbReference>
<dbReference type="GO" id="GO:0005524">
    <property type="term" value="F:ATP binding"/>
    <property type="evidence" value="ECO:0007669"/>
    <property type="project" value="UniProtKB-KW"/>
</dbReference>
<name>A0A2J8B4H6_9FIRM</name>
<evidence type="ECO:0000256" key="8">
    <source>
        <dbReference type="ARBA" id="ARBA00023157"/>
    </source>
</evidence>
<accession>A0A2J8B4H6</accession>
<evidence type="ECO:0000256" key="7">
    <source>
        <dbReference type="ARBA" id="ARBA00022884"/>
    </source>
</evidence>
<evidence type="ECO:0000313" key="14">
    <source>
        <dbReference type="EMBL" id="PNH19679.1"/>
    </source>
</evidence>
<comment type="catalytic activity">
    <reaction evidence="9 11">
        <text>S-sulfanyl-L-cysteinyl-[protein] + uridine(34) in tRNA + AH2 + ATP = 2-thiouridine(34) in tRNA + L-cysteinyl-[protein] + A + AMP + diphosphate + H(+)</text>
        <dbReference type="Rhea" id="RHEA:47032"/>
        <dbReference type="Rhea" id="RHEA-COMP:10131"/>
        <dbReference type="Rhea" id="RHEA-COMP:11726"/>
        <dbReference type="Rhea" id="RHEA-COMP:11727"/>
        <dbReference type="Rhea" id="RHEA-COMP:11728"/>
        <dbReference type="ChEBI" id="CHEBI:13193"/>
        <dbReference type="ChEBI" id="CHEBI:15378"/>
        <dbReference type="ChEBI" id="CHEBI:17499"/>
        <dbReference type="ChEBI" id="CHEBI:29950"/>
        <dbReference type="ChEBI" id="CHEBI:30616"/>
        <dbReference type="ChEBI" id="CHEBI:33019"/>
        <dbReference type="ChEBI" id="CHEBI:61963"/>
        <dbReference type="ChEBI" id="CHEBI:65315"/>
        <dbReference type="ChEBI" id="CHEBI:87170"/>
        <dbReference type="ChEBI" id="CHEBI:456215"/>
        <dbReference type="EC" id="2.8.1.13"/>
    </reaction>
</comment>
<dbReference type="HAMAP" id="MF_00144">
    <property type="entry name" value="tRNA_thiouridyl_MnmA"/>
    <property type="match status" value="1"/>
</dbReference>
<dbReference type="GO" id="GO:0005737">
    <property type="term" value="C:cytoplasm"/>
    <property type="evidence" value="ECO:0007669"/>
    <property type="project" value="UniProtKB-SubCell"/>
</dbReference>
<dbReference type="CDD" id="cd01998">
    <property type="entry name" value="MnmA_TRMU-like"/>
    <property type="match status" value="1"/>
</dbReference>
<dbReference type="GO" id="GO:0000049">
    <property type="term" value="F:tRNA binding"/>
    <property type="evidence" value="ECO:0007669"/>
    <property type="project" value="UniProtKB-KW"/>
</dbReference>
<dbReference type="PANTHER" id="PTHR11933:SF5">
    <property type="entry name" value="MITOCHONDRIAL TRNA-SPECIFIC 2-THIOURIDYLASE 1"/>
    <property type="match status" value="1"/>
</dbReference>
<keyword evidence="2 11" id="KW-0820">tRNA-binding</keyword>
<keyword evidence="8" id="KW-1015">Disulfide bond</keyword>
<dbReference type="FunFam" id="2.30.30.280:FF:000001">
    <property type="entry name" value="tRNA-specific 2-thiouridylase MnmA"/>
    <property type="match status" value="1"/>
</dbReference>
<feature type="binding site" evidence="11">
    <location>
        <position position="35"/>
    </location>
    <ligand>
        <name>ATP</name>
        <dbReference type="ChEBI" id="CHEBI:30616"/>
    </ligand>
</feature>